<reference evidence="2 3" key="1">
    <citation type="journal article" date="2010" name="Stand. Genomic Sci.">
        <title>Permanent draft genome sequence of Dethiosulfovibrio peptidovorans type strain (SEBR 4207).</title>
        <authorList>
            <person name="Labutti K."/>
            <person name="Mayilraj S."/>
            <person name="Clum A."/>
            <person name="Lucas S."/>
            <person name="Glavina Del Rio T."/>
            <person name="Nolan M."/>
            <person name="Tice H."/>
            <person name="Cheng J.F."/>
            <person name="Pitluck S."/>
            <person name="Liolios K."/>
            <person name="Ivanova N."/>
            <person name="Mavromatis K."/>
            <person name="Mikhailova N."/>
            <person name="Pati A."/>
            <person name="Goodwin L."/>
            <person name="Chen A."/>
            <person name="Palaniappan K."/>
            <person name="Land M."/>
            <person name="Hauser L."/>
            <person name="Chang Y.J."/>
            <person name="Jeffries C.D."/>
            <person name="Rohde M."/>
            <person name="Spring S."/>
            <person name="Goker M."/>
            <person name="Woyke T."/>
            <person name="Bristow J."/>
            <person name="Eisen J.A."/>
            <person name="Markowitz V."/>
            <person name="Hugenholtz P."/>
            <person name="Kyrpides N.C."/>
            <person name="Klenk H.P."/>
            <person name="Lapidus A."/>
        </authorList>
    </citation>
    <scope>NUCLEOTIDE SEQUENCE [LARGE SCALE GENOMIC DNA]</scope>
    <source>
        <strain evidence="2 3">DSM 11002</strain>
    </source>
</reference>
<keyword evidence="3" id="KW-1185">Reference proteome</keyword>
<dbReference type="EMBL" id="ABTR02000001">
    <property type="protein sequence ID" value="EFC90819.1"/>
    <property type="molecule type" value="Genomic_DNA"/>
</dbReference>
<comment type="caution">
    <text evidence="2">The sequence shown here is derived from an EMBL/GenBank/DDBJ whole genome shotgun (WGS) entry which is preliminary data.</text>
</comment>
<dbReference type="PaxDb" id="469381-Dpep_0793"/>
<dbReference type="Pfam" id="PF00550">
    <property type="entry name" value="PP-binding"/>
    <property type="match status" value="1"/>
</dbReference>
<proteinExistence type="predicted"/>
<gene>
    <name evidence="2" type="ORF">Dpep_0793</name>
</gene>
<dbReference type="RefSeq" id="WP_005659813.1">
    <property type="nucleotide sequence ID" value="NZ_ABTR02000001.1"/>
</dbReference>
<evidence type="ECO:0000313" key="3">
    <source>
        <dbReference type="Proteomes" id="UP000006427"/>
    </source>
</evidence>
<dbReference type="Proteomes" id="UP000006427">
    <property type="component" value="Unassembled WGS sequence"/>
</dbReference>
<protein>
    <recommendedName>
        <fullName evidence="1">Carrier domain-containing protein</fullName>
    </recommendedName>
</protein>
<name>D2Z5S2_9BACT</name>
<dbReference type="InterPro" id="IPR036736">
    <property type="entry name" value="ACP-like_sf"/>
</dbReference>
<dbReference type="OrthoDB" id="5326335at2"/>
<organism evidence="2 3">
    <name type="scientific">Dethiosulfovibrio peptidovorans DSM 11002</name>
    <dbReference type="NCBI Taxonomy" id="469381"/>
    <lineage>
        <taxon>Bacteria</taxon>
        <taxon>Thermotogati</taxon>
        <taxon>Synergistota</taxon>
        <taxon>Synergistia</taxon>
        <taxon>Synergistales</taxon>
        <taxon>Dethiosulfovibrionaceae</taxon>
        <taxon>Dethiosulfovibrio</taxon>
    </lineage>
</organism>
<dbReference type="PROSITE" id="PS50075">
    <property type="entry name" value="CARRIER"/>
    <property type="match status" value="1"/>
</dbReference>
<dbReference type="AlphaFoldDB" id="D2Z5S2"/>
<evidence type="ECO:0000313" key="2">
    <source>
        <dbReference type="EMBL" id="EFC90819.1"/>
    </source>
</evidence>
<feature type="domain" description="Carrier" evidence="1">
    <location>
        <begin position="1"/>
        <end position="74"/>
    </location>
</feature>
<accession>D2Z5S2</accession>
<dbReference type="SUPFAM" id="SSF47336">
    <property type="entry name" value="ACP-like"/>
    <property type="match status" value="1"/>
</dbReference>
<evidence type="ECO:0000259" key="1">
    <source>
        <dbReference type="PROSITE" id="PS50075"/>
    </source>
</evidence>
<dbReference type="Gene3D" id="1.10.1200.10">
    <property type="entry name" value="ACP-like"/>
    <property type="match status" value="1"/>
</dbReference>
<dbReference type="InterPro" id="IPR009081">
    <property type="entry name" value="PP-bd_ACP"/>
</dbReference>
<dbReference type="STRING" id="469381.Dpep_0793"/>
<sequence>MDLKDKIKLIAEALDTDEELRPETILENLDEWDSMGTIAIIAMLDRLFDVRLTAEQLVDVKTVSDILAFMTEKE</sequence>